<sequence>MLPWGKRIWKKNNNETTTYFFLYTNSNYF</sequence>
<reference evidence="1" key="2">
    <citation type="journal article" date="2015" name="Data Brief">
        <title>Shoot transcriptome of the giant reed, Arundo donax.</title>
        <authorList>
            <person name="Barrero R.A."/>
            <person name="Guerrero F.D."/>
            <person name="Moolhuijzen P."/>
            <person name="Goolsby J.A."/>
            <person name="Tidwell J."/>
            <person name="Bellgard S.E."/>
            <person name="Bellgard M.I."/>
        </authorList>
    </citation>
    <scope>NUCLEOTIDE SEQUENCE</scope>
    <source>
        <tissue evidence="1">Shoot tissue taken approximately 20 cm above the soil surface</tissue>
    </source>
</reference>
<protein>
    <submittedName>
        <fullName evidence="1">Uncharacterized protein</fullName>
    </submittedName>
</protein>
<dbReference type="AlphaFoldDB" id="A0A0A9ANI6"/>
<name>A0A0A9ANI6_ARUDO</name>
<accession>A0A0A9ANI6</accession>
<proteinExistence type="predicted"/>
<reference evidence="1" key="1">
    <citation type="submission" date="2014-09" db="EMBL/GenBank/DDBJ databases">
        <authorList>
            <person name="Magalhaes I.L.F."/>
            <person name="Oliveira U."/>
            <person name="Santos F.R."/>
            <person name="Vidigal T.H.D.A."/>
            <person name="Brescovit A.D."/>
            <person name="Santos A.J."/>
        </authorList>
    </citation>
    <scope>NUCLEOTIDE SEQUENCE</scope>
    <source>
        <tissue evidence="1">Shoot tissue taken approximately 20 cm above the soil surface</tissue>
    </source>
</reference>
<organism evidence="1">
    <name type="scientific">Arundo donax</name>
    <name type="common">Giant reed</name>
    <name type="synonym">Donax arundinaceus</name>
    <dbReference type="NCBI Taxonomy" id="35708"/>
    <lineage>
        <taxon>Eukaryota</taxon>
        <taxon>Viridiplantae</taxon>
        <taxon>Streptophyta</taxon>
        <taxon>Embryophyta</taxon>
        <taxon>Tracheophyta</taxon>
        <taxon>Spermatophyta</taxon>
        <taxon>Magnoliopsida</taxon>
        <taxon>Liliopsida</taxon>
        <taxon>Poales</taxon>
        <taxon>Poaceae</taxon>
        <taxon>PACMAD clade</taxon>
        <taxon>Arundinoideae</taxon>
        <taxon>Arundineae</taxon>
        <taxon>Arundo</taxon>
    </lineage>
</organism>
<dbReference type="EMBL" id="GBRH01245209">
    <property type="protein sequence ID" value="JAD52686.1"/>
    <property type="molecule type" value="Transcribed_RNA"/>
</dbReference>
<evidence type="ECO:0000313" key="1">
    <source>
        <dbReference type="EMBL" id="JAD52686.1"/>
    </source>
</evidence>